<dbReference type="KEGG" id="pbl:PAAG_12368"/>
<gene>
    <name evidence="1" type="ORF">PAAG_12368</name>
</gene>
<dbReference type="VEuPathDB" id="FungiDB:PAAG_12368"/>
<protein>
    <submittedName>
        <fullName evidence="1">Uncharacterized protein</fullName>
    </submittedName>
</protein>
<evidence type="ECO:0000313" key="1">
    <source>
        <dbReference type="EMBL" id="KGQ00941.1"/>
    </source>
</evidence>
<dbReference type="AlphaFoldDB" id="A0A0A2UZC9"/>
<accession>A0A0A2UZC9</accession>
<dbReference type="HOGENOM" id="CLU_2469722_0_0_1"/>
<dbReference type="OrthoDB" id="10365354at2759"/>
<dbReference type="Proteomes" id="UP000002059">
    <property type="component" value="Partially assembled WGS sequence"/>
</dbReference>
<keyword evidence="2" id="KW-1185">Reference proteome</keyword>
<dbReference type="EMBL" id="KN294014">
    <property type="protein sequence ID" value="KGQ00941.1"/>
    <property type="molecule type" value="Genomic_DNA"/>
</dbReference>
<dbReference type="GeneID" id="26971050"/>
<name>A0A0A2UZC9_PARBA</name>
<evidence type="ECO:0000313" key="2">
    <source>
        <dbReference type="Proteomes" id="UP000002059"/>
    </source>
</evidence>
<sequence length="79" mass="8399">MYSRGKRRIAVIAHVNGPVGCCGERATTSAPAGSSISKLARHFTIDIFIQGGMPITFEQAEELAIRIPVHQGHSAVIVA</sequence>
<dbReference type="RefSeq" id="XP_015702509.1">
    <property type="nucleotide sequence ID" value="XM_015847866.1"/>
</dbReference>
<reference evidence="1 2" key="1">
    <citation type="journal article" date="2011" name="PLoS Genet.">
        <title>Comparative genomic analysis of human fungal pathogens causing paracoccidioidomycosis.</title>
        <authorList>
            <person name="Desjardins C.A."/>
            <person name="Champion M.D."/>
            <person name="Holder J.W."/>
            <person name="Muszewska A."/>
            <person name="Goldberg J."/>
            <person name="Bailao A.M."/>
            <person name="Brigido M.M."/>
            <person name="Ferreira M.E."/>
            <person name="Garcia A.M."/>
            <person name="Grynberg M."/>
            <person name="Gujja S."/>
            <person name="Heiman D.I."/>
            <person name="Henn M.R."/>
            <person name="Kodira C.D."/>
            <person name="Leon-Narvaez H."/>
            <person name="Longo L.V."/>
            <person name="Ma L.J."/>
            <person name="Malavazi I."/>
            <person name="Matsuo A.L."/>
            <person name="Morais F.V."/>
            <person name="Pereira M."/>
            <person name="Rodriguez-Brito S."/>
            <person name="Sakthikumar S."/>
            <person name="Salem-Izacc S.M."/>
            <person name="Sykes S.M."/>
            <person name="Teixeira M.M."/>
            <person name="Vallejo M.C."/>
            <person name="Walter M.E."/>
            <person name="Yandava C."/>
            <person name="Young S."/>
            <person name="Zeng Q."/>
            <person name="Zucker J."/>
            <person name="Felipe M.S."/>
            <person name="Goldman G.H."/>
            <person name="Haas B.J."/>
            <person name="McEwen J.G."/>
            <person name="Nino-Vega G."/>
            <person name="Puccia R."/>
            <person name="San-Blas G."/>
            <person name="Soares C.M."/>
            <person name="Birren B.W."/>
            <person name="Cuomo C.A."/>
        </authorList>
    </citation>
    <scope>NUCLEOTIDE SEQUENCE [LARGE SCALE GENOMIC DNA]</scope>
    <source>
        <strain evidence="2">ATCC MYA-826 / Pb01</strain>
    </source>
</reference>
<proteinExistence type="predicted"/>
<dbReference type="OMA" id="RIPVHQG"/>
<organism evidence="1 2">
    <name type="scientific">Paracoccidioides lutzii (strain ATCC MYA-826 / Pb01)</name>
    <name type="common">Paracoccidioides brasiliensis</name>
    <dbReference type="NCBI Taxonomy" id="502779"/>
    <lineage>
        <taxon>Eukaryota</taxon>
        <taxon>Fungi</taxon>
        <taxon>Dikarya</taxon>
        <taxon>Ascomycota</taxon>
        <taxon>Pezizomycotina</taxon>
        <taxon>Eurotiomycetes</taxon>
        <taxon>Eurotiomycetidae</taxon>
        <taxon>Onygenales</taxon>
        <taxon>Ajellomycetaceae</taxon>
        <taxon>Paracoccidioides</taxon>
    </lineage>
</organism>